<dbReference type="EMBL" id="QGKV02001507">
    <property type="protein sequence ID" value="KAF3530921.1"/>
    <property type="molecule type" value="Genomic_DNA"/>
</dbReference>
<sequence>MNTLSSLIYNVDLIPTANHTAVALCDRARYAATEHATQRPSTLRSDRARYAATEHATQRPSTLRSDRARYAATEHAT</sequence>
<proteinExistence type="predicted"/>
<dbReference type="Proteomes" id="UP000266723">
    <property type="component" value="Unassembled WGS sequence"/>
</dbReference>
<evidence type="ECO:0000313" key="2">
    <source>
        <dbReference type="EMBL" id="KAF3530921.1"/>
    </source>
</evidence>
<organism evidence="2 3">
    <name type="scientific">Brassica cretica</name>
    <name type="common">Mustard</name>
    <dbReference type="NCBI Taxonomy" id="69181"/>
    <lineage>
        <taxon>Eukaryota</taxon>
        <taxon>Viridiplantae</taxon>
        <taxon>Streptophyta</taxon>
        <taxon>Embryophyta</taxon>
        <taxon>Tracheophyta</taxon>
        <taxon>Spermatophyta</taxon>
        <taxon>Magnoliopsida</taxon>
        <taxon>eudicotyledons</taxon>
        <taxon>Gunneridae</taxon>
        <taxon>Pentapetalae</taxon>
        <taxon>rosids</taxon>
        <taxon>malvids</taxon>
        <taxon>Brassicales</taxon>
        <taxon>Brassicaceae</taxon>
        <taxon>Brassiceae</taxon>
        <taxon>Brassica</taxon>
    </lineage>
</organism>
<comment type="caution">
    <text evidence="2">The sequence shown here is derived from an EMBL/GenBank/DDBJ whole genome shotgun (WGS) entry which is preliminary data.</text>
</comment>
<evidence type="ECO:0000256" key="1">
    <source>
        <dbReference type="SAM" id="MobiDB-lite"/>
    </source>
</evidence>
<keyword evidence="3" id="KW-1185">Reference proteome</keyword>
<evidence type="ECO:0000313" key="3">
    <source>
        <dbReference type="Proteomes" id="UP000266723"/>
    </source>
</evidence>
<feature type="region of interest" description="Disordered" evidence="1">
    <location>
        <begin position="33"/>
        <end position="77"/>
    </location>
</feature>
<protein>
    <submittedName>
        <fullName evidence="2">Uncharacterized protein</fullName>
    </submittedName>
</protein>
<accession>A0ABQ7BFI3</accession>
<name>A0ABQ7BFI3_BRACR</name>
<reference evidence="2 3" key="1">
    <citation type="journal article" date="2020" name="BMC Genomics">
        <title>Intraspecific diversification of the crop wild relative Brassica cretica Lam. using demographic model selection.</title>
        <authorList>
            <person name="Kioukis A."/>
            <person name="Michalopoulou V.A."/>
            <person name="Briers L."/>
            <person name="Pirintsos S."/>
            <person name="Studholme D.J."/>
            <person name="Pavlidis P."/>
            <person name="Sarris P.F."/>
        </authorList>
    </citation>
    <scope>NUCLEOTIDE SEQUENCE [LARGE SCALE GENOMIC DNA]</scope>
    <source>
        <strain evidence="3">cv. PFS-1207/04</strain>
    </source>
</reference>
<gene>
    <name evidence="2" type="ORF">DY000_02038684</name>
</gene>